<dbReference type="InterPro" id="IPR013785">
    <property type="entry name" value="Aldolase_TIM"/>
</dbReference>
<reference evidence="6 7" key="1">
    <citation type="submission" date="2016-06" db="EMBL/GenBank/DDBJ databases">
        <title>Complete genome sequence of a deep-branching marine Gamma Proteobacterium Woeseia oceani type strain XK5.</title>
        <authorList>
            <person name="Mu D."/>
            <person name="Du Z."/>
        </authorList>
    </citation>
    <scope>NUCLEOTIDE SEQUENCE [LARGE SCALE GENOMIC DNA]</scope>
    <source>
        <strain evidence="6 7">XK5</strain>
    </source>
</reference>
<name>A0A193LCB2_9GAMM</name>
<protein>
    <submittedName>
        <fullName evidence="6">2-dehydro-3-deoxyphosphogluconate aldolase</fullName>
    </submittedName>
</protein>
<accession>A0A193LCB2</accession>
<dbReference type="RefSeq" id="WP_068612194.1">
    <property type="nucleotide sequence ID" value="NZ_CP016268.1"/>
</dbReference>
<dbReference type="Gene3D" id="3.20.20.70">
    <property type="entry name" value="Aldolase class I"/>
    <property type="match status" value="1"/>
</dbReference>
<keyword evidence="7" id="KW-1185">Reference proteome</keyword>
<evidence type="ECO:0000256" key="2">
    <source>
        <dbReference type="ARBA" id="ARBA00006906"/>
    </source>
</evidence>
<gene>
    <name evidence="6" type="ORF">BA177_01740</name>
</gene>
<comment type="subunit">
    <text evidence="3">Homotrimer.</text>
</comment>
<dbReference type="KEGG" id="woc:BA177_01740"/>
<dbReference type="PANTHER" id="PTHR30246">
    <property type="entry name" value="2-KETO-3-DEOXY-6-PHOSPHOGLUCONATE ALDOLASE"/>
    <property type="match status" value="1"/>
</dbReference>
<dbReference type="EMBL" id="CP016268">
    <property type="protein sequence ID" value="ANO50108.1"/>
    <property type="molecule type" value="Genomic_DNA"/>
</dbReference>
<keyword evidence="4" id="KW-0456">Lyase</keyword>
<comment type="similarity">
    <text evidence="2">Belongs to the KHG/KDPG aldolase family.</text>
</comment>
<evidence type="ECO:0000256" key="5">
    <source>
        <dbReference type="ARBA" id="ARBA00023277"/>
    </source>
</evidence>
<dbReference type="PROSITE" id="PS00160">
    <property type="entry name" value="ALDOLASE_KDPG_KHG_2"/>
    <property type="match status" value="1"/>
</dbReference>
<dbReference type="NCBIfam" id="TIGR01182">
    <property type="entry name" value="eda"/>
    <property type="match status" value="1"/>
</dbReference>
<dbReference type="GO" id="GO:0016829">
    <property type="term" value="F:lyase activity"/>
    <property type="evidence" value="ECO:0007669"/>
    <property type="project" value="UniProtKB-KW"/>
</dbReference>
<dbReference type="Pfam" id="PF01081">
    <property type="entry name" value="Aldolase"/>
    <property type="match status" value="1"/>
</dbReference>
<dbReference type="InterPro" id="IPR031338">
    <property type="entry name" value="KDPG/KHG_AS_2"/>
</dbReference>
<dbReference type="CDD" id="cd00452">
    <property type="entry name" value="KDPG_aldolase"/>
    <property type="match status" value="1"/>
</dbReference>
<dbReference type="NCBIfam" id="NF004325">
    <property type="entry name" value="PRK05718.1"/>
    <property type="match status" value="1"/>
</dbReference>
<proteinExistence type="inferred from homology"/>
<evidence type="ECO:0000313" key="6">
    <source>
        <dbReference type="EMBL" id="ANO50108.1"/>
    </source>
</evidence>
<organism evidence="6 7">
    <name type="scientific">Woeseia oceani</name>
    <dbReference type="NCBI Taxonomy" id="1548547"/>
    <lineage>
        <taxon>Bacteria</taxon>
        <taxon>Pseudomonadati</taxon>
        <taxon>Pseudomonadota</taxon>
        <taxon>Gammaproteobacteria</taxon>
        <taxon>Woeseiales</taxon>
        <taxon>Woeseiaceae</taxon>
        <taxon>Woeseia</taxon>
    </lineage>
</organism>
<keyword evidence="5" id="KW-0119">Carbohydrate metabolism</keyword>
<dbReference type="AlphaFoldDB" id="A0A193LCB2"/>
<comment type="pathway">
    <text evidence="1">Carbohydrate acid metabolism.</text>
</comment>
<dbReference type="Proteomes" id="UP000092695">
    <property type="component" value="Chromosome"/>
</dbReference>
<sequence length="215" mass="22001">MSDEINNTLQSVPVVPLVQSDNPATAVKISKALAAGGLTVAEVVFRTDRALECLQAVADQVPEMVAGAGTVLNAKQAEAAVDAGARFIVSPGLDDGVVAVARERGVPVYPGIVTPSELQHAFNLGLDVVKFFPASIAGGVPALKALSSAFRTMRFMPTGGISPDNLADYLAVPAVLACGGSWLTPAAAIAAEDYQKITTLAKEAFATARKARGGA</sequence>
<dbReference type="PANTHER" id="PTHR30246:SF1">
    <property type="entry name" value="2-DEHYDRO-3-DEOXY-6-PHOSPHOGALACTONATE ALDOLASE-RELATED"/>
    <property type="match status" value="1"/>
</dbReference>
<dbReference type="SUPFAM" id="SSF51569">
    <property type="entry name" value="Aldolase"/>
    <property type="match status" value="1"/>
</dbReference>
<evidence type="ECO:0000256" key="3">
    <source>
        <dbReference type="ARBA" id="ARBA00011233"/>
    </source>
</evidence>
<dbReference type="InterPro" id="IPR000887">
    <property type="entry name" value="Aldlse_KDPG_KHG"/>
</dbReference>
<dbReference type="STRING" id="1548547.BA177_01740"/>
<evidence type="ECO:0000313" key="7">
    <source>
        <dbReference type="Proteomes" id="UP000092695"/>
    </source>
</evidence>
<evidence type="ECO:0000256" key="1">
    <source>
        <dbReference type="ARBA" id="ARBA00004761"/>
    </source>
</evidence>
<evidence type="ECO:0000256" key="4">
    <source>
        <dbReference type="ARBA" id="ARBA00023239"/>
    </source>
</evidence>